<feature type="region of interest" description="Disordered" evidence="1">
    <location>
        <begin position="154"/>
        <end position="174"/>
    </location>
</feature>
<protein>
    <submittedName>
        <fullName evidence="2">Uncharacterized protein</fullName>
    </submittedName>
</protein>
<dbReference type="OrthoDB" id="76038at2759"/>
<dbReference type="Proteomes" id="UP000799770">
    <property type="component" value="Unassembled WGS sequence"/>
</dbReference>
<dbReference type="Gene3D" id="3.40.50.720">
    <property type="entry name" value="NAD(P)-binding Rossmann-like Domain"/>
    <property type="match status" value="1"/>
</dbReference>
<dbReference type="Gene3D" id="3.50.50.60">
    <property type="entry name" value="FAD/NAD(P)-binding domain"/>
    <property type="match status" value="1"/>
</dbReference>
<evidence type="ECO:0000313" key="2">
    <source>
        <dbReference type="EMBL" id="KAF2118212.1"/>
    </source>
</evidence>
<proteinExistence type="predicted"/>
<evidence type="ECO:0000313" key="3">
    <source>
        <dbReference type="Proteomes" id="UP000799770"/>
    </source>
</evidence>
<evidence type="ECO:0000256" key="1">
    <source>
        <dbReference type="SAM" id="MobiDB-lite"/>
    </source>
</evidence>
<name>A0A6A5ZFF4_9PLEO</name>
<keyword evidence="3" id="KW-1185">Reference proteome</keyword>
<organism evidence="2 3">
    <name type="scientific">Lophiotrema nucula</name>
    <dbReference type="NCBI Taxonomy" id="690887"/>
    <lineage>
        <taxon>Eukaryota</taxon>
        <taxon>Fungi</taxon>
        <taxon>Dikarya</taxon>
        <taxon>Ascomycota</taxon>
        <taxon>Pezizomycotina</taxon>
        <taxon>Dothideomycetes</taxon>
        <taxon>Pleosporomycetidae</taxon>
        <taxon>Pleosporales</taxon>
        <taxon>Lophiotremataceae</taxon>
        <taxon>Lophiotrema</taxon>
    </lineage>
</organism>
<dbReference type="PANTHER" id="PTHR38663">
    <property type="match status" value="1"/>
</dbReference>
<reference evidence="2" key="1">
    <citation type="journal article" date="2020" name="Stud. Mycol.">
        <title>101 Dothideomycetes genomes: a test case for predicting lifestyles and emergence of pathogens.</title>
        <authorList>
            <person name="Haridas S."/>
            <person name="Albert R."/>
            <person name="Binder M."/>
            <person name="Bloem J."/>
            <person name="Labutti K."/>
            <person name="Salamov A."/>
            <person name="Andreopoulos B."/>
            <person name="Baker S."/>
            <person name="Barry K."/>
            <person name="Bills G."/>
            <person name="Bluhm B."/>
            <person name="Cannon C."/>
            <person name="Castanera R."/>
            <person name="Culley D."/>
            <person name="Daum C."/>
            <person name="Ezra D."/>
            <person name="Gonzalez J."/>
            <person name="Henrissat B."/>
            <person name="Kuo A."/>
            <person name="Liang C."/>
            <person name="Lipzen A."/>
            <person name="Lutzoni F."/>
            <person name="Magnuson J."/>
            <person name="Mondo S."/>
            <person name="Nolan M."/>
            <person name="Ohm R."/>
            <person name="Pangilinan J."/>
            <person name="Park H.-J."/>
            <person name="Ramirez L."/>
            <person name="Alfaro M."/>
            <person name="Sun H."/>
            <person name="Tritt A."/>
            <person name="Yoshinaga Y."/>
            <person name="Zwiers L.-H."/>
            <person name="Turgeon B."/>
            <person name="Goodwin S."/>
            <person name="Spatafora J."/>
            <person name="Crous P."/>
            <person name="Grigoriev I."/>
        </authorList>
    </citation>
    <scope>NUCLEOTIDE SEQUENCE</scope>
    <source>
        <strain evidence="2">CBS 627.86</strain>
    </source>
</reference>
<dbReference type="PANTHER" id="PTHR38663:SF1">
    <property type="entry name" value="L-ORNITHINE N(5)-MONOOXYGENASE"/>
    <property type="match status" value="1"/>
</dbReference>
<dbReference type="SUPFAM" id="SSF51905">
    <property type="entry name" value="FAD/NAD(P)-binding domain"/>
    <property type="match status" value="1"/>
</dbReference>
<sequence>MHIHDVLIVGAGPCGLAVAARLREGTPSATFTDDEHQRYHWIHKHGRRVNVQNHKTLINSKSTSPNTLSGSDVKKSVDEPDMLILDAEGNQWMTRWKHLFNRYGIEHLRSPMFFHVDPADRDALLSYAYELGQEKDLLELPGCVGKEISKHRKKKKRNGAYGLGQSGPDIDERDRKDYFTPSTKLFDEHCDCVAKRYELGSDMIRKEKVVDIEHVDASDEPNSDDDSIVSVLSSDDDDTKVFRIRTDKDVHFARVVVLAVGPGNAPSIPSIAGLPTSTSHEGFCHSMHLTDFPAPHIQAKINTRQPTHMLIIGGGLTSAQLADLATKRGVSKVFILMRGGLKVKYFDMDLDWVAKFRNVNQAIFWSADTDEERYEMYTKARNGGSMTPRYKKIVEGLVKSGKLELLLHTELTSVKWDDARKVWTDVKTSSGLEFPPIDYIVFATGVQTDVETLPFLDTIRHQYPIKYVGGFPCLTDDLMWRDDVPLFASGRLAGLRLGPGAPNLVGCRVGAERIAWNINDFLERMGTNSKGHEGIRGGQIYATDREEELEAYASGRTNKFDSLLNESE</sequence>
<dbReference type="AlphaFoldDB" id="A0A6A5ZFF4"/>
<dbReference type="InterPro" id="IPR036188">
    <property type="entry name" value="FAD/NAD-bd_sf"/>
</dbReference>
<gene>
    <name evidence="2" type="ORF">BDV96DRAFT_569491</name>
</gene>
<dbReference type="EMBL" id="ML977317">
    <property type="protein sequence ID" value="KAF2118212.1"/>
    <property type="molecule type" value="Genomic_DNA"/>
</dbReference>
<accession>A0A6A5ZFF4</accession>